<dbReference type="OrthoDB" id="235784at2"/>
<organism evidence="2 3">
    <name type="scientific">Priestia koreensis</name>
    <dbReference type="NCBI Taxonomy" id="284581"/>
    <lineage>
        <taxon>Bacteria</taxon>
        <taxon>Bacillati</taxon>
        <taxon>Bacillota</taxon>
        <taxon>Bacilli</taxon>
        <taxon>Bacillales</taxon>
        <taxon>Bacillaceae</taxon>
        <taxon>Priestia</taxon>
    </lineage>
</organism>
<dbReference type="PATRIC" id="fig|284581.3.peg.4543"/>
<dbReference type="RefSeq" id="WP_053400449.1">
    <property type="nucleotide sequence ID" value="NZ_LILC01000007.1"/>
</dbReference>
<evidence type="ECO:0000313" key="2">
    <source>
        <dbReference type="EMBL" id="KOO47544.1"/>
    </source>
</evidence>
<comment type="caution">
    <text evidence="2">The sequence shown here is derived from an EMBL/GenBank/DDBJ whole genome shotgun (WGS) entry which is preliminary data.</text>
</comment>
<dbReference type="Proteomes" id="UP000037558">
    <property type="component" value="Unassembled WGS sequence"/>
</dbReference>
<dbReference type="PANTHER" id="PTHR23131">
    <property type="entry name" value="ENDORIBONUCLEASE LACTB2"/>
    <property type="match status" value="1"/>
</dbReference>
<dbReference type="PANTHER" id="PTHR23131:SF0">
    <property type="entry name" value="ENDORIBONUCLEASE LACTB2"/>
    <property type="match status" value="1"/>
</dbReference>
<name>A0A0M0L937_9BACI</name>
<dbReference type="AlphaFoldDB" id="A0A0M0L937"/>
<feature type="domain" description="Metallo-beta-lactamase" evidence="1">
    <location>
        <begin position="30"/>
        <end position="198"/>
    </location>
</feature>
<dbReference type="InterPro" id="IPR036866">
    <property type="entry name" value="RibonucZ/Hydroxyglut_hydro"/>
</dbReference>
<gene>
    <name evidence="2" type="ORF">AMD01_05750</name>
</gene>
<dbReference type="InterPro" id="IPR001279">
    <property type="entry name" value="Metallo-B-lactamas"/>
</dbReference>
<evidence type="ECO:0000313" key="3">
    <source>
        <dbReference type="Proteomes" id="UP000037558"/>
    </source>
</evidence>
<dbReference type="SMART" id="SM00849">
    <property type="entry name" value="Lactamase_B"/>
    <property type="match status" value="1"/>
</dbReference>
<dbReference type="STRING" id="284581.AMD01_05750"/>
<dbReference type="SUPFAM" id="SSF56281">
    <property type="entry name" value="Metallo-hydrolase/oxidoreductase"/>
    <property type="match status" value="1"/>
</dbReference>
<sequence>MFVKQHSSRGEQSDVQYCEGRNEAFGVRLNCFAFFQDGVLIDTGSHSLRQVFRPFIDDVQPDMTMITHYHEDHTGNALYCAEQNIPVYMNPLYKNDCMKKANYPFYRRFFWGKRPPFSSQDMPETFSSRNAHWRVLSTPGHAADHVSFLNESTGQLFSGDLYVSPKTKVALREESIPTIIRSIEHVLEHDFSEMFCCHAGYIKDGKKKLHYKLDYLRGVQEKVIQLNKEGYKIEEIKQSLFPKKYPIITFSRGEWDSKYIVSSILKER</sequence>
<proteinExistence type="predicted"/>
<dbReference type="InterPro" id="IPR050662">
    <property type="entry name" value="Sec-metab_biosynth-thioest"/>
</dbReference>
<keyword evidence="3" id="KW-1185">Reference proteome</keyword>
<dbReference type="Pfam" id="PF00753">
    <property type="entry name" value="Lactamase_B"/>
    <property type="match status" value="1"/>
</dbReference>
<reference evidence="3" key="1">
    <citation type="submission" date="2015-08" db="EMBL/GenBank/DDBJ databases">
        <title>Fjat-14210 dsm16467.</title>
        <authorList>
            <person name="Liu B."/>
            <person name="Wang J."/>
            <person name="Zhu Y."/>
            <person name="Liu G."/>
            <person name="Chen Q."/>
            <person name="Chen Z."/>
            <person name="Lan J."/>
            <person name="Che J."/>
            <person name="Ge C."/>
            <person name="Shi H."/>
            <person name="Pan Z."/>
            <person name="Liu X."/>
        </authorList>
    </citation>
    <scope>NUCLEOTIDE SEQUENCE [LARGE SCALE GENOMIC DNA]</scope>
    <source>
        <strain evidence="3">DSM 16467</strain>
    </source>
</reference>
<accession>A0A0M0L937</accession>
<dbReference type="Gene3D" id="3.60.15.10">
    <property type="entry name" value="Ribonuclease Z/Hydroxyacylglutathione hydrolase-like"/>
    <property type="match status" value="1"/>
</dbReference>
<protein>
    <submittedName>
        <fullName evidence="2">Beta-lactamase</fullName>
    </submittedName>
</protein>
<dbReference type="EMBL" id="LILC01000007">
    <property type="protein sequence ID" value="KOO47544.1"/>
    <property type="molecule type" value="Genomic_DNA"/>
</dbReference>
<evidence type="ECO:0000259" key="1">
    <source>
        <dbReference type="SMART" id="SM00849"/>
    </source>
</evidence>